<gene>
    <name evidence="1" type="ORF">KIM322_05610</name>
</gene>
<evidence type="ECO:0000313" key="2">
    <source>
        <dbReference type="Proteomes" id="UP001321741"/>
    </source>
</evidence>
<accession>A0ABN6SIZ3</accession>
<dbReference type="EMBL" id="AP026803">
    <property type="protein sequence ID" value="BDR60300.1"/>
    <property type="molecule type" value="Genomic_DNA"/>
</dbReference>
<dbReference type="Proteomes" id="UP001321741">
    <property type="component" value="Chromosome"/>
</dbReference>
<protein>
    <submittedName>
        <fullName evidence="1">Uncharacterized protein</fullName>
    </submittedName>
</protein>
<evidence type="ECO:0000313" key="1">
    <source>
        <dbReference type="EMBL" id="BDR60300.1"/>
    </source>
</evidence>
<keyword evidence="2" id="KW-1185">Reference proteome</keyword>
<proteinExistence type="predicted"/>
<name>A0ABN6SIZ3_9LACO</name>
<sequence>MRIPITEQATHIKKMISSMLMVSVPVDTPSTLAKMKAMGKEKRP</sequence>
<reference evidence="1 2" key="1">
    <citation type="journal article" date="2023" name="Microbiol. Spectr.">
        <title>Symbiosis of Carpenter Bees with Uncharacterized Lactic Acid Bacteria Showing NAD Auxotrophy.</title>
        <authorList>
            <person name="Kawasaki S."/>
            <person name="Ozawa K."/>
            <person name="Mori T."/>
            <person name="Yamamoto A."/>
            <person name="Ito M."/>
            <person name="Ohkuma M."/>
            <person name="Sakamoto M."/>
            <person name="Matsutani M."/>
        </authorList>
    </citation>
    <scope>NUCLEOTIDE SEQUENCE [LARGE SCALE GENOMIC DNA]</scope>
    <source>
        <strain evidence="1 2">Kim32-2</strain>
    </source>
</reference>
<organism evidence="1 2">
    <name type="scientific">Lactobacillus xylocopicola</name>
    <dbReference type="NCBI Taxonomy" id="2976676"/>
    <lineage>
        <taxon>Bacteria</taxon>
        <taxon>Bacillati</taxon>
        <taxon>Bacillota</taxon>
        <taxon>Bacilli</taxon>
        <taxon>Lactobacillales</taxon>
        <taxon>Lactobacillaceae</taxon>
        <taxon>Lactobacillus</taxon>
    </lineage>
</organism>